<proteinExistence type="predicted"/>
<reference evidence="9" key="3">
    <citation type="submission" date="2022-09" db="EMBL/GenBank/DDBJ databases">
        <title>Intensive care unit water sources are persistently colonized with multi-drug resistant bacteria and are the site of extensive horizontal gene transfer of antibiotic resistance genes.</title>
        <authorList>
            <person name="Diorio-Toth L."/>
        </authorList>
    </citation>
    <scope>NUCLEOTIDE SEQUENCE</scope>
    <source>
        <strain evidence="10">GD03704</strain>
        <strain evidence="9">GD04000</strain>
    </source>
</reference>
<dbReference type="GO" id="GO:0022900">
    <property type="term" value="P:electron transport chain"/>
    <property type="evidence" value="ECO:0007669"/>
    <property type="project" value="InterPro"/>
</dbReference>
<dbReference type="Gene3D" id="1.20.120.10">
    <property type="entry name" value="Cytochrome c/b562"/>
    <property type="match status" value="1"/>
</dbReference>
<evidence type="ECO:0000256" key="3">
    <source>
        <dbReference type="ARBA" id="ARBA00022723"/>
    </source>
</evidence>
<evidence type="ECO:0000313" key="14">
    <source>
        <dbReference type="Proteomes" id="UP000254084"/>
    </source>
</evidence>
<dbReference type="EMBL" id="RHRS01000003">
    <property type="protein sequence ID" value="RRW38848.1"/>
    <property type="molecule type" value="Genomic_DNA"/>
</dbReference>
<evidence type="ECO:0000256" key="5">
    <source>
        <dbReference type="ARBA" id="ARBA00023004"/>
    </source>
</evidence>
<dbReference type="EMBL" id="UGUW01000004">
    <property type="protein sequence ID" value="SUD58413.1"/>
    <property type="molecule type" value="Genomic_DNA"/>
</dbReference>
<feature type="chain" id="PRO_5044051737" evidence="8">
    <location>
        <begin position="21"/>
        <end position="149"/>
    </location>
</feature>
<dbReference type="EMBL" id="UGUV01000002">
    <property type="protein sequence ID" value="SUD51688.1"/>
    <property type="molecule type" value="Genomic_DNA"/>
</dbReference>
<feature type="binding site" description="covalent" evidence="7">
    <location>
        <position position="139"/>
    </location>
    <ligand>
        <name>heme c</name>
        <dbReference type="ChEBI" id="CHEBI:61717"/>
    </ligand>
</feature>
<feature type="signal peptide" evidence="8">
    <location>
        <begin position="1"/>
        <end position="20"/>
    </location>
</feature>
<feature type="binding site" description="axial binding residue" evidence="6">
    <location>
        <position position="143"/>
    </location>
    <ligand>
        <name>heme c</name>
        <dbReference type="ChEBI" id="CHEBI:61717"/>
    </ligand>
    <ligandPart>
        <name>Fe</name>
        <dbReference type="ChEBI" id="CHEBI:18248"/>
    </ligandPart>
</feature>
<reference evidence="14 15" key="1">
    <citation type="submission" date="2018-06" db="EMBL/GenBank/DDBJ databases">
        <authorList>
            <consortium name="Pathogen Informatics"/>
            <person name="Doyle S."/>
        </authorList>
    </citation>
    <scope>NUCLEOTIDE SEQUENCE [LARGE SCALE GENOMIC DNA]</scope>
    <source>
        <strain evidence="12 15">NCTC10692</strain>
        <strain evidence="13 14">NCTC10860</strain>
    </source>
</reference>
<evidence type="ECO:0000313" key="10">
    <source>
        <dbReference type="EMBL" id="MDH1339577.1"/>
    </source>
</evidence>
<evidence type="ECO:0000313" key="15">
    <source>
        <dbReference type="Proteomes" id="UP000255303"/>
    </source>
</evidence>
<dbReference type="Proteomes" id="UP000272833">
    <property type="component" value="Unassembled WGS sequence"/>
</dbReference>
<dbReference type="GeneID" id="300415880"/>
<accession>A0A061CWS5</accession>
<dbReference type="AlphaFoldDB" id="A0A061CWS5"/>
<reference evidence="11 16" key="2">
    <citation type="submission" date="2018-10" db="EMBL/GenBank/DDBJ databases">
        <title>Transmission dynamics of multidrug resistant bacteria on intensive care unit surfaces.</title>
        <authorList>
            <person name="D'Souza A.W."/>
            <person name="Potter R.F."/>
            <person name="Wallace M."/>
            <person name="Shupe A."/>
            <person name="Patel S."/>
            <person name="Sun S."/>
            <person name="Gul D."/>
            <person name="Kwon J.H."/>
            <person name="Andleeb S."/>
            <person name="Burnham C.-A.D."/>
            <person name="Dantas G."/>
        </authorList>
    </citation>
    <scope>NUCLEOTIDE SEQUENCE [LARGE SCALE GENOMIC DNA]</scope>
    <source>
        <strain evidence="11 16">PO_271</strain>
    </source>
</reference>
<dbReference type="InterPro" id="IPR012127">
    <property type="entry name" value="Cyt_c_prime"/>
</dbReference>
<dbReference type="PIRSF" id="PIRSF000027">
    <property type="entry name" value="Cytc_c_prime"/>
    <property type="match status" value="1"/>
</dbReference>
<dbReference type="InterPro" id="IPR010980">
    <property type="entry name" value="Cyt_c/b562"/>
</dbReference>
<keyword evidence="2 7" id="KW-0349">Heme</keyword>
<dbReference type="RefSeq" id="WP_003458838.1">
    <property type="nucleotide sequence ID" value="NZ_CAURUH010000004.1"/>
</dbReference>
<evidence type="ECO:0000256" key="2">
    <source>
        <dbReference type="ARBA" id="ARBA00022617"/>
    </source>
</evidence>
<evidence type="ECO:0000256" key="6">
    <source>
        <dbReference type="PIRSR" id="PIRSR000027-1"/>
    </source>
</evidence>
<organism evidence="12 15">
    <name type="scientific">Ectopseudomonas oleovorans</name>
    <name type="common">Pseudomonas oleovorans</name>
    <dbReference type="NCBI Taxonomy" id="301"/>
    <lineage>
        <taxon>Bacteria</taxon>
        <taxon>Pseudomonadati</taxon>
        <taxon>Pseudomonadota</taxon>
        <taxon>Gammaproteobacteria</taxon>
        <taxon>Pseudomonadales</taxon>
        <taxon>Pseudomonadaceae</taxon>
        <taxon>Ectopseudomonas</taxon>
    </lineage>
</organism>
<keyword evidence="8" id="KW-0732">Signal</keyword>
<evidence type="ECO:0000256" key="7">
    <source>
        <dbReference type="PIRSR" id="PIRSR000027-2"/>
    </source>
</evidence>
<dbReference type="EMBL" id="JAOEET010000002">
    <property type="protein sequence ID" value="MDH0565865.1"/>
    <property type="molecule type" value="Genomic_DNA"/>
</dbReference>
<dbReference type="GO" id="GO:0005506">
    <property type="term" value="F:iron ion binding"/>
    <property type="evidence" value="ECO:0007669"/>
    <property type="project" value="InterPro"/>
</dbReference>
<evidence type="ECO:0000256" key="8">
    <source>
        <dbReference type="SAM" id="SignalP"/>
    </source>
</evidence>
<feature type="binding site" description="covalent" evidence="7">
    <location>
        <position position="142"/>
    </location>
    <ligand>
        <name>heme c</name>
        <dbReference type="ChEBI" id="CHEBI:61717"/>
    </ligand>
</feature>
<dbReference type="Proteomes" id="UP001161697">
    <property type="component" value="Unassembled WGS sequence"/>
</dbReference>
<keyword evidence="4" id="KW-0249">Electron transport</keyword>
<evidence type="ECO:0000313" key="13">
    <source>
        <dbReference type="EMBL" id="SUD58413.1"/>
    </source>
</evidence>
<sequence>MTLKKLLLLTCICLTLAACGGVDPNSPLGKRQAAFKEMLKVSEDLGGMLRNRIPYDEAAFISGAAKLERLSHEPWQHFPQVRDDERSKANPEVWQRQEQFQKMARGLEQATAALVQVTTAPPLRRSELEPAVQAIEDSCEACHKAFRAY</sequence>
<dbReference type="GO" id="GO:0042597">
    <property type="term" value="C:periplasmic space"/>
    <property type="evidence" value="ECO:0007669"/>
    <property type="project" value="InterPro"/>
</dbReference>
<comment type="PTM">
    <text evidence="7">Binds 1 heme group per subunit.</text>
</comment>
<gene>
    <name evidence="11" type="ORF">EGJ44_02045</name>
    <name evidence="10" type="ORF">N5J11_10085</name>
    <name evidence="9" type="ORF">N7671_01005</name>
    <name evidence="12" type="ORF">NCTC10692_02145</name>
    <name evidence="13" type="ORF">NCTC10860_00655</name>
</gene>
<dbReference type="Proteomes" id="UP000254084">
    <property type="component" value="Unassembled WGS sequence"/>
</dbReference>
<evidence type="ECO:0000313" key="9">
    <source>
        <dbReference type="EMBL" id="MDH0565865.1"/>
    </source>
</evidence>
<evidence type="ECO:0000313" key="12">
    <source>
        <dbReference type="EMBL" id="SUD51688.1"/>
    </source>
</evidence>
<dbReference type="GO" id="GO:0009055">
    <property type="term" value="F:electron transfer activity"/>
    <property type="evidence" value="ECO:0007669"/>
    <property type="project" value="InterPro"/>
</dbReference>
<dbReference type="PROSITE" id="PS51009">
    <property type="entry name" value="CYTCII"/>
    <property type="match status" value="1"/>
</dbReference>
<dbReference type="EMBL" id="JAOCJE010000001">
    <property type="protein sequence ID" value="MDH1339577.1"/>
    <property type="molecule type" value="Genomic_DNA"/>
</dbReference>
<keyword evidence="3 6" id="KW-0479">Metal-binding</keyword>
<name>A0A061CWS5_ECTOL</name>
<dbReference type="GO" id="GO:0020037">
    <property type="term" value="F:heme binding"/>
    <property type="evidence" value="ECO:0007669"/>
    <property type="project" value="InterPro"/>
</dbReference>
<keyword evidence="1" id="KW-0813">Transport</keyword>
<evidence type="ECO:0000313" key="11">
    <source>
        <dbReference type="EMBL" id="RRW38848.1"/>
    </source>
</evidence>
<dbReference type="InterPro" id="IPR002321">
    <property type="entry name" value="Cyt_c_II"/>
</dbReference>
<evidence type="ECO:0000256" key="4">
    <source>
        <dbReference type="ARBA" id="ARBA00022982"/>
    </source>
</evidence>
<evidence type="ECO:0000313" key="16">
    <source>
        <dbReference type="Proteomes" id="UP000272833"/>
    </source>
</evidence>
<dbReference type="Pfam" id="PF01322">
    <property type="entry name" value="Cytochrom_C_2"/>
    <property type="match status" value="1"/>
</dbReference>
<dbReference type="Proteomes" id="UP001159292">
    <property type="component" value="Unassembled WGS sequence"/>
</dbReference>
<dbReference type="PROSITE" id="PS51257">
    <property type="entry name" value="PROKAR_LIPOPROTEIN"/>
    <property type="match status" value="1"/>
</dbReference>
<dbReference type="Proteomes" id="UP000255303">
    <property type="component" value="Unassembled WGS sequence"/>
</dbReference>
<keyword evidence="5 6" id="KW-0408">Iron</keyword>
<dbReference type="SUPFAM" id="SSF47175">
    <property type="entry name" value="Cytochromes"/>
    <property type="match status" value="1"/>
</dbReference>
<evidence type="ECO:0000256" key="1">
    <source>
        <dbReference type="ARBA" id="ARBA00022448"/>
    </source>
</evidence>
<protein>
    <submittedName>
        <fullName evidence="9 12">Cytochrome c</fullName>
    </submittedName>
</protein>
<accession>A0A379JT43</accession>